<accession>A8NW75</accession>
<dbReference type="InterPro" id="IPR001452">
    <property type="entry name" value="SH3_domain"/>
</dbReference>
<dbReference type="FunCoup" id="A8NW75">
    <property type="interactions" value="64"/>
</dbReference>
<feature type="region of interest" description="Disordered" evidence="3">
    <location>
        <begin position="70"/>
        <end position="127"/>
    </location>
</feature>
<dbReference type="PRINTS" id="PR01887">
    <property type="entry name" value="SPECTRNALPHA"/>
</dbReference>
<gene>
    <name evidence="5" type="ORF">CC1G_04161</name>
</gene>
<dbReference type="AlphaFoldDB" id="A8NW75"/>
<name>A8NW75_COPC7</name>
<dbReference type="Proteomes" id="UP000001861">
    <property type="component" value="Unassembled WGS sequence"/>
</dbReference>
<feature type="compositionally biased region" description="Low complexity" evidence="3">
    <location>
        <begin position="245"/>
        <end position="254"/>
    </location>
</feature>
<evidence type="ECO:0000256" key="1">
    <source>
        <dbReference type="ARBA" id="ARBA00022443"/>
    </source>
</evidence>
<dbReference type="InterPro" id="IPR036028">
    <property type="entry name" value="SH3-like_dom_sf"/>
</dbReference>
<keyword evidence="1 2" id="KW-0728">SH3 domain</keyword>
<feature type="compositionally biased region" description="Low complexity" evidence="3">
    <location>
        <begin position="92"/>
        <end position="119"/>
    </location>
</feature>
<dbReference type="Gene3D" id="2.30.30.40">
    <property type="entry name" value="SH3 Domains"/>
    <property type="match status" value="1"/>
</dbReference>
<feature type="compositionally biased region" description="Basic and acidic residues" evidence="3">
    <location>
        <begin position="76"/>
        <end position="86"/>
    </location>
</feature>
<dbReference type="Pfam" id="PF00018">
    <property type="entry name" value="SH3_1"/>
    <property type="match status" value="1"/>
</dbReference>
<dbReference type="OMA" id="LKNTMAH"/>
<dbReference type="PANTHER" id="PTHR45929:SF7">
    <property type="entry name" value="LAS SEVENTEEN-BINDING PROTEIN 1"/>
    <property type="match status" value="1"/>
</dbReference>
<feature type="region of interest" description="Disordered" evidence="3">
    <location>
        <begin position="202"/>
        <end position="282"/>
    </location>
</feature>
<dbReference type="RefSeq" id="XP_001836848.2">
    <property type="nucleotide sequence ID" value="XM_001836796.2"/>
</dbReference>
<dbReference type="EMBL" id="AACS02000004">
    <property type="protein sequence ID" value="EAU85065.2"/>
    <property type="molecule type" value="Genomic_DNA"/>
</dbReference>
<dbReference type="FunFam" id="2.30.30.40:FF:000072">
    <property type="entry name" value="Unconventional Myosin IB"/>
    <property type="match status" value="1"/>
</dbReference>
<dbReference type="PROSITE" id="PS50002">
    <property type="entry name" value="SH3"/>
    <property type="match status" value="1"/>
</dbReference>
<dbReference type="KEGG" id="cci:CC1G_04161"/>
<keyword evidence="6" id="KW-1185">Reference proteome</keyword>
<dbReference type="eggNOG" id="KOG3601">
    <property type="taxonomic scope" value="Eukaryota"/>
</dbReference>
<dbReference type="PANTHER" id="PTHR45929">
    <property type="entry name" value="JAK PATHWAY SIGNAL TRANSDUCTION ADAPTOR MOLECULE"/>
    <property type="match status" value="1"/>
</dbReference>
<feature type="compositionally biased region" description="Pro residues" evidence="3">
    <location>
        <begin position="207"/>
        <end position="218"/>
    </location>
</feature>
<dbReference type="VEuPathDB" id="FungiDB:CC1G_04161"/>
<evidence type="ECO:0000313" key="5">
    <source>
        <dbReference type="EMBL" id="EAU85065.2"/>
    </source>
</evidence>
<dbReference type="HOGENOM" id="CLU_064552_0_0_1"/>
<dbReference type="OrthoDB" id="5983572at2759"/>
<feature type="domain" description="SH3" evidence="4">
    <location>
        <begin position="146"/>
        <end position="207"/>
    </location>
</feature>
<sequence>MTVAPDSAQSTALLALLVSQIEQNVQFLAGQGYISQEDAVSYCLWDSKLMSDVLLFSLSLDVRLDSMTGPPSIHPLRPDTRHHESRPPSNPNPNSNPNSNPNTNLAAASTHTPSTTTATRDLSSKTSSAISNLGNKFSGMMKPAAPKVQQARALWGYNEDGSDPNDLQFSAGDIIDIIEETNADWWKGRFNGKEGLLPANYVEKLRSPPPPPPAPAPAPQGTGRPYKPFGAAFHGVEQPQPPQAQYGNQPQYGSQPPPPGQGVNHVGLQDTGDQEEKKKGFGKYKSTLAHSAAGGVGFGAVVFGFDGDGRGARG</sequence>
<evidence type="ECO:0000256" key="2">
    <source>
        <dbReference type="PROSITE-ProRule" id="PRU00192"/>
    </source>
</evidence>
<organism evidence="5 6">
    <name type="scientific">Coprinopsis cinerea (strain Okayama-7 / 130 / ATCC MYA-4618 / FGSC 9003)</name>
    <name type="common">Inky cap fungus</name>
    <name type="synonym">Hormographiella aspergillata</name>
    <dbReference type="NCBI Taxonomy" id="240176"/>
    <lineage>
        <taxon>Eukaryota</taxon>
        <taxon>Fungi</taxon>
        <taxon>Dikarya</taxon>
        <taxon>Basidiomycota</taxon>
        <taxon>Agaricomycotina</taxon>
        <taxon>Agaricomycetes</taxon>
        <taxon>Agaricomycetidae</taxon>
        <taxon>Agaricales</taxon>
        <taxon>Agaricineae</taxon>
        <taxon>Psathyrellaceae</taxon>
        <taxon>Coprinopsis</taxon>
    </lineage>
</organism>
<dbReference type="PRINTS" id="PR00452">
    <property type="entry name" value="SH3DOMAIN"/>
</dbReference>
<dbReference type="InParanoid" id="A8NW75"/>
<reference evidence="5 6" key="1">
    <citation type="journal article" date="2010" name="Proc. Natl. Acad. Sci. U.S.A.">
        <title>Insights into evolution of multicellular fungi from the assembled chromosomes of the mushroom Coprinopsis cinerea (Coprinus cinereus).</title>
        <authorList>
            <person name="Stajich J.E."/>
            <person name="Wilke S.K."/>
            <person name="Ahren D."/>
            <person name="Au C.H."/>
            <person name="Birren B.W."/>
            <person name="Borodovsky M."/>
            <person name="Burns C."/>
            <person name="Canback B."/>
            <person name="Casselton L.A."/>
            <person name="Cheng C.K."/>
            <person name="Deng J."/>
            <person name="Dietrich F.S."/>
            <person name="Fargo D.C."/>
            <person name="Farman M.L."/>
            <person name="Gathman A.C."/>
            <person name="Goldberg J."/>
            <person name="Guigo R."/>
            <person name="Hoegger P.J."/>
            <person name="Hooker J.B."/>
            <person name="Huggins A."/>
            <person name="James T.Y."/>
            <person name="Kamada T."/>
            <person name="Kilaru S."/>
            <person name="Kodira C."/>
            <person name="Kues U."/>
            <person name="Kupfer D."/>
            <person name="Kwan H.S."/>
            <person name="Lomsadze A."/>
            <person name="Li W."/>
            <person name="Lilly W.W."/>
            <person name="Ma L.J."/>
            <person name="Mackey A.J."/>
            <person name="Manning G."/>
            <person name="Martin F."/>
            <person name="Muraguchi H."/>
            <person name="Natvig D.O."/>
            <person name="Palmerini H."/>
            <person name="Ramesh M.A."/>
            <person name="Rehmeyer C.J."/>
            <person name="Roe B.A."/>
            <person name="Shenoy N."/>
            <person name="Stanke M."/>
            <person name="Ter-Hovhannisyan V."/>
            <person name="Tunlid A."/>
            <person name="Velagapudi R."/>
            <person name="Vision T.J."/>
            <person name="Zeng Q."/>
            <person name="Zolan M.E."/>
            <person name="Pukkila P.J."/>
        </authorList>
    </citation>
    <scope>NUCLEOTIDE SEQUENCE [LARGE SCALE GENOMIC DNA]</scope>
    <source>
        <strain evidence="6">Okayama-7 / 130 / ATCC MYA-4618 / FGSC 9003</strain>
    </source>
</reference>
<dbReference type="SMART" id="SM00326">
    <property type="entry name" value="SH3"/>
    <property type="match status" value="1"/>
</dbReference>
<proteinExistence type="predicted"/>
<dbReference type="STRING" id="240176.A8NW75"/>
<evidence type="ECO:0000313" key="6">
    <source>
        <dbReference type="Proteomes" id="UP000001861"/>
    </source>
</evidence>
<dbReference type="InterPro" id="IPR050670">
    <property type="entry name" value="STAM"/>
</dbReference>
<evidence type="ECO:0000259" key="4">
    <source>
        <dbReference type="PROSITE" id="PS50002"/>
    </source>
</evidence>
<protein>
    <recommendedName>
        <fullName evidence="4">SH3 domain-containing protein</fullName>
    </recommendedName>
</protein>
<comment type="caution">
    <text evidence="5">The sequence shown here is derived from an EMBL/GenBank/DDBJ whole genome shotgun (WGS) entry which is preliminary data.</text>
</comment>
<dbReference type="GeneID" id="6013400"/>
<evidence type="ECO:0000256" key="3">
    <source>
        <dbReference type="SAM" id="MobiDB-lite"/>
    </source>
</evidence>
<dbReference type="SUPFAM" id="SSF50044">
    <property type="entry name" value="SH3-domain"/>
    <property type="match status" value="1"/>
</dbReference>